<proteinExistence type="predicted"/>
<keyword evidence="3" id="KW-1185">Reference proteome</keyword>
<dbReference type="PANTHER" id="PTHR22916:SF3">
    <property type="entry name" value="UDP-GLCNAC:BETAGAL BETA-1,3-N-ACETYLGLUCOSAMINYLTRANSFERASE-LIKE PROTEIN 1"/>
    <property type="match status" value="1"/>
</dbReference>
<evidence type="ECO:0000313" key="2">
    <source>
        <dbReference type="EMBL" id="TDE04582.1"/>
    </source>
</evidence>
<dbReference type="CDD" id="cd00761">
    <property type="entry name" value="Glyco_tranf_GTA_type"/>
    <property type="match status" value="1"/>
</dbReference>
<dbReference type="EMBL" id="SMFO01000004">
    <property type="protein sequence ID" value="TDE04582.1"/>
    <property type="molecule type" value="Genomic_DNA"/>
</dbReference>
<dbReference type="Gene3D" id="3.90.550.10">
    <property type="entry name" value="Spore Coat Polysaccharide Biosynthesis Protein SpsA, Chain A"/>
    <property type="match status" value="1"/>
</dbReference>
<dbReference type="InterPro" id="IPR029044">
    <property type="entry name" value="Nucleotide-diphossugar_trans"/>
</dbReference>
<evidence type="ECO:0000259" key="1">
    <source>
        <dbReference type="Pfam" id="PF00535"/>
    </source>
</evidence>
<sequence length="312" mass="36757">MSVKVSIIMATYNRAHFIVETLKSIQSQTFLDWECLIVDDGGTDNTIEVITPFLLKDDRFKYYKRPNGYQKGLSGCRNYGLDIANGQFIQFFDDDDLMHPKKIELQLSPFYSNKNIYFTVCKYEFLIEKEDGSVEIIRQKFDFSYKHVGDSILLGDIKINSLSTLWKKNILLEFRFDESLKYAEEWELYTRITYKYPNDFGIVDEYLFIYRKHSNSLTLGKDLDFEKRKTAAIIRVKLSDYLTENKLHTKKSILFFAKTFFIYYYNPNEVKKLIGYTNEAKGYSMKLILFLRIGLLISKFHSKTITKLASLI</sequence>
<feature type="domain" description="Glycosyltransferase 2-like" evidence="1">
    <location>
        <begin position="6"/>
        <end position="131"/>
    </location>
</feature>
<dbReference type="RefSeq" id="WP_132110245.1">
    <property type="nucleotide sequence ID" value="NZ_SMFO01000004.1"/>
</dbReference>
<accession>A0A4R5CV40</accession>
<dbReference type="AlphaFoldDB" id="A0A4R5CV40"/>
<protein>
    <submittedName>
        <fullName evidence="2">Glycosyltransferase family 2 protein</fullName>
    </submittedName>
</protein>
<dbReference type="Proteomes" id="UP000294597">
    <property type="component" value="Unassembled WGS sequence"/>
</dbReference>
<organism evidence="2 3">
    <name type="scientific">Flavobacterium hiemivividum</name>
    <dbReference type="NCBI Taxonomy" id="2541734"/>
    <lineage>
        <taxon>Bacteria</taxon>
        <taxon>Pseudomonadati</taxon>
        <taxon>Bacteroidota</taxon>
        <taxon>Flavobacteriia</taxon>
        <taxon>Flavobacteriales</taxon>
        <taxon>Flavobacteriaceae</taxon>
        <taxon>Flavobacterium</taxon>
    </lineage>
</organism>
<comment type="caution">
    <text evidence="2">The sequence shown here is derived from an EMBL/GenBank/DDBJ whole genome shotgun (WGS) entry which is preliminary data.</text>
</comment>
<dbReference type="PANTHER" id="PTHR22916">
    <property type="entry name" value="GLYCOSYLTRANSFERASE"/>
    <property type="match status" value="1"/>
</dbReference>
<keyword evidence="2" id="KW-0808">Transferase</keyword>
<name>A0A4R5CV40_9FLAO</name>
<dbReference type="SUPFAM" id="SSF53448">
    <property type="entry name" value="Nucleotide-diphospho-sugar transferases"/>
    <property type="match status" value="1"/>
</dbReference>
<gene>
    <name evidence="2" type="ORF">E0F98_08000</name>
</gene>
<reference evidence="2 3" key="1">
    <citation type="submission" date="2019-03" db="EMBL/GenBank/DDBJ databases">
        <title>Flavobacterium TSA-D2 sp. nov., isolated from arctic soil.</title>
        <authorList>
            <person name="Chaudhary D.K."/>
        </authorList>
    </citation>
    <scope>NUCLEOTIDE SEQUENCE [LARGE SCALE GENOMIC DNA]</scope>
    <source>
        <strain evidence="2 3">TSA-D2</strain>
    </source>
</reference>
<dbReference type="Pfam" id="PF00535">
    <property type="entry name" value="Glycos_transf_2"/>
    <property type="match status" value="1"/>
</dbReference>
<dbReference type="InterPro" id="IPR001173">
    <property type="entry name" value="Glyco_trans_2-like"/>
</dbReference>
<dbReference type="GO" id="GO:0016758">
    <property type="term" value="F:hexosyltransferase activity"/>
    <property type="evidence" value="ECO:0007669"/>
    <property type="project" value="UniProtKB-ARBA"/>
</dbReference>
<evidence type="ECO:0000313" key="3">
    <source>
        <dbReference type="Proteomes" id="UP000294597"/>
    </source>
</evidence>